<sequence length="159" mass="18703">MSDKKDFKNFRRIHRARSELLHTSTPESIRSSFRNSFYSRLKTNRSRSVDRFRQIVEDYGQLISYRSISDLRRVLESDLEASTLMRESEVNHLLNEIEHELAQVNLQDEAALHVIQTQIEQEEMLNRLLITCKICQNQNTEGIICPNCAVDLQNDEYSK</sequence>
<evidence type="ECO:0000313" key="2">
    <source>
        <dbReference type="Proteomes" id="UP001153636"/>
    </source>
</evidence>
<organism evidence="1 2">
    <name type="scientific">Psylliodes chrysocephalus</name>
    <dbReference type="NCBI Taxonomy" id="3402493"/>
    <lineage>
        <taxon>Eukaryota</taxon>
        <taxon>Metazoa</taxon>
        <taxon>Ecdysozoa</taxon>
        <taxon>Arthropoda</taxon>
        <taxon>Hexapoda</taxon>
        <taxon>Insecta</taxon>
        <taxon>Pterygota</taxon>
        <taxon>Neoptera</taxon>
        <taxon>Endopterygota</taxon>
        <taxon>Coleoptera</taxon>
        <taxon>Polyphaga</taxon>
        <taxon>Cucujiformia</taxon>
        <taxon>Chrysomeloidea</taxon>
        <taxon>Chrysomelidae</taxon>
        <taxon>Galerucinae</taxon>
        <taxon>Alticini</taxon>
        <taxon>Psylliodes</taxon>
    </lineage>
</organism>
<dbReference type="Proteomes" id="UP001153636">
    <property type="component" value="Chromosome 14"/>
</dbReference>
<evidence type="ECO:0000313" key="1">
    <source>
        <dbReference type="EMBL" id="CAH1103572.1"/>
    </source>
</evidence>
<reference evidence="1" key="1">
    <citation type="submission" date="2022-01" db="EMBL/GenBank/DDBJ databases">
        <authorList>
            <person name="King R."/>
        </authorList>
    </citation>
    <scope>NUCLEOTIDE SEQUENCE</scope>
</reference>
<proteinExistence type="predicted"/>
<dbReference type="EMBL" id="OV651826">
    <property type="protein sequence ID" value="CAH1103572.1"/>
    <property type="molecule type" value="Genomic_DNA"/>
</dbReference>
<name>A0A9P0CHJ1_9CUCU</name>
<gene>
    <name evidence="1" type="ORF">PSYICH_LOCUS4594</name>
</gene>
<dbReference type="AlphaFoldDB" id="A0A9P0CHJ1"/>
<accession>A0A9P0CHJ1</accession>
<protein>
    <submittedName>
        <fullName evidence="1">Uncharacterized protein</fullName>
    </submittedName>
</protein>
<dbReference type="OrthoDB" id="6752317at2759"/>
<keyword evidence="2" id="KW-1185">Reference proteome</keyword>